<dbReference type="InterPro" id="IPR025246">
    <property type="entry name" value="IS30-like_HTH"/>
</dbReference>
<accession>A0A2S0NIZ4</accession>
<dbReference type="AlphaFoldDB" id="A0A2S0NIZ4"/>
<gene>
    <name evidence="3" type="ORF">C5T88_00025</name>
</gene>
<organism evidence="3 4">
    <name type="scientific">Williamsoniiplasma luminosum</name>
    <dbReference type="NCBI Taxonomy" id="214888"/>
    <lineage>
        <taxon>Bacteria</taxon>
        <taxon>Bacillati</taxon>
        <taxon>Mycoplasmatota</taxon>
        <taxon>Mollicutes</taxon>
        <taxon>Entomoplasmatales</taxon>
        <taxon>Williamsoniiplasma</taxon>
    </lineage>
</organism>
<evidence type="ECO:0000256" key="1">
    <source>
        <dbReference type="ARBA" id="ARBA00023172"/>
    </source>
</evidence>
<dbReference type="InterPro" id="IPR051917">
    <property type="entry name" value="Transposase-Integrase"/>
</dbReference>
<dbReference type="Gene3D" id="3.30.420.10">
    <property type="entry name" value="Ribonuclease H-like superfamily/Ribonuclease H"/>
    <property type="match status" value="1"/>
</dbReference>
<protein>
    <submittedName>
        <fullName evidence="3">IS30 family transposase</fullName>
    </submittedName>
</protein>
<reference evidence="4" key="1">
    <citation type="submission" date="2018-02" db="EMBL/GenBank/DDBJ databases">
        <title>Firefly genomes illuminate parallel origins of bioluminescence in beetles.</title>
        <authorList>
            <person name="Fallon T.R."/>
            <person name="Lower S.E.S."/>
            <person name="Behringer M."/>
            <person name="Weng J.-K."/>
        </authorList>
    </citation>
    <scope>NUCLEOTIDE SEQUENCE [LARGE SCALE GENOMIC DNA]</scope>
</reference>
<feature type="domain" description="Integrase catalytic" evidence="2">
    <location>
        <begin position="154"/>
        <end position="321"/>
    </location>
</feature>
<proteinExistence type="predicted"/>
<dbReference type="InterPro" id="IPR036397">
    <property type="entry name" value="RNaseH_sf"/>
</dbReference>
<dbReference type="GO" id="GO:0006310">
    <property type="term" value="P:DNA recombination"/>
    <property type="evidence" value="ECO:0007669"/>
    <property type="project" value="UniProtKB-KW"/>
</dbReference>
<keyword evidence="1" id="KW-0233">DNA recombination</keyword>
<dbReference type="Proteomes" id="UP000239250">
    <property type="component" value="Chromosome"/>
</dbReference>
<dbReference type="GO" id="GO:0005829">
    <property type="term" value="C:cytosol"/>
    <property type="evidence" value="ECO:0007669"/>
    <property type="project" value="TreeGrafter"/>
</dbReference>
<dbReference type="RefSeq" id="WP_303662326.1">
    <property type="nucleotide sequence ID" value="NZ_CP027019.1"/>
</dbReference>
<dbReference type="NCBIfam" id="NF033563">
    <property type="entry name" value="transpos_IS30"/>
    <property type="match status" value="1"/>
</dbReference>
<dbReference type="GO" id="GO:0015074">
    <property type="term" value="P:DNA integration"/>
    <property type="evidence" value="ECO:0007669"/>
    <property type="project" value="InterPro"/>
</dbReference>
<evidence type="ECO:0000313" key="3">
    <source>
        <dbReference type="EMBL" id="AVP48981.1"/>
    </source>
</evidence>
<evidence type="ECO:0000313" key="4">
    <source>
        <dbReference type="Proteomes" id="UP000239250"/>
    </source>
</evidence>
<name>A0A2S0NIZ4_9MOLU</name>
<dbReference type="Pfam" id="PF13936">
    <property type="entry name" value="HTH_38"/>
    <property type="match status" value="1"/>
</dbReference>
<dbReference type="PANTHER" id="PTHR10948">
    <property type="entry name" value="TRANSPOSASE"/>
    <property type="match status" value="1"/>
</dbReference>
<evidence type="ECO:0000259" key="2">
    <source>
        <dbReference type="PROSITE" id="PS50994"/>
    </source>
</evidence>
<dbReference type="SUPFAM" id="SSF53098">
    <property type="entry name" value="Ribonuclease H-like"/>
    <property type="match status" value="1"/>
</dbReference>
<dbReference type="InterPro" id="IPR001584">
    <property type="entry name" value="Integrase_cat-core"/>
</dbReference>
<dbReference type="EMBL" id="CP027019">
    <property type="protein sequence ID" value="AVP48981.1"/>
    <property type="molecule type" value="Genomic_DNA"/>
</dbReference>
<dbReference type="GO" id="GO:0004803">
    <property type="term" value="F:transposase activity"/>
    <property type="evidence" value="ECO:0007669"/>
    <property type="project" value="TreeGrafter"/>
</dbReference>
<dbReference type="PROSITE" id="PS50994">
    <property type="entry name" value="INTEGRASE"/>
    <property type="match status" value="1"/>
</dbReference>
<dbReference type="InterPro" id="IPR053392">
    <property type="entry name" value="Transposase_IS30-like"/>
</dbReference>
<dbReference type="PANTHER" id="PTHR10948:SF23">
    <property type="entry name" value="TRANSPOSASE INSI FOR INSERTION SEQUENCE ELEMENT IS30A-RELATED"/>
    <property type="match status" value="1"/>
</dbReference>
<dbReference type="GO" id="GO:0032196">
    <property type="term" value="P:transposition"/>
    <property type="evidence" value="ECO:0007669"/>
    <property type="project" value="TreeGrafter"/>
</dbReference>
<dbReference type="InterPro" id="IPR012337">
    <property type="entry name" value="RNaseH-like_sf"/>
</dbReference>
<sequence length="322" mass="37937">MNNYKQLSDRERYLIEQYLNVDQLGVNQIAIKLNRSKSTISREIKRNSTNSEYESNSAIFNAKNRELLKHDLTIPKYTEFLIFFNENYDKKYLGVASCVQVAKAQNIETPSSRTMYNWINNYWLGLKPKDLLRTRQVFFRKSQAKPRVFGTLPTDATPISFRPTYINDRSEEGHYEIGLVISSGQRNTGLLTLVERKTRMGYVTKVYGKHMQHINEKLEFLIHQYKLNIKSITKDNGMEFNSLFKLKEKYDFRLYTCNPYASSEKGTNENFNGIIRRTFPKGTNFSNIPDNEIQLVIERINKMPRMILGWKLSQELFETYNY</sequence>
<dbReference type="GO" id="GO:0003676">
    <property type="term" value="F:nucleic acid binding"/>
    <property type="evidence" value="ECO:0007669"/>
    <property type="project" value="InterPro"/>
</dbReference>